<dbReference type="Proteomes" id="UP001156708">
    <property type="component" value="Unassembled WGS sequence"/>
</dbReference>
<reference evidence="3" key="1">
    <citation type="journal article" date="2019" name="Int. J. Syst. Evol. Microbiol.">
        <title>The Global Catalogue of Microorganisms (GCM) 10K type strain sequencing project: providing services to taxonomists for standard genome sequencing and annotation.</title>
        <authorList>
            <consortium name="The Broad Institute Genomics Platform"/>
            <consortium name="The Broad Institute Genome Sequencing Center for Infectious Disease"/>
            <person name="Wu L."/>
            <person name="Ma J."/>
        </authorList>
    </citation>
    <scope>NUCLEOTIDE SEQUENCE [LARGE SCALE GENOMIC DNA]</scope>
    <source>
        <strain evidence="3">NBRC 12467</strain>
    </source>
</reference>
<sequence>MTALASTGPTASPPPPLPASEGARSGIGPLSAEMLIVCLDPEDAMETLGSFLRTNNIVFDSAPESPNAIVGRITTVMQPLSPQPLALPSELEECSAALCTELQNMHRLKLVLTLGISAHIAVLGACGIPLSRLDFRPGEITYLPDGLLMADGCHFPTHPIPADILTQRRSALTELSPKIRAALRPTVCRFCA</sequence>
<gene>
    <name evidence="2" type="ORF">GCM10007872_05120</name>
</gene>
<comment type="caution">
    <text evidence="2">The sequence shown here is derived from an EMBL/GenBank/DDBJ whole genome shotgun (WGS) entry which is preliminary data.</text>
</comment>
<protein>
    <recommendedName>
        <fullName evidence="4">Uracil-DNA glycosylase-like domain-containing protein</fullName>
    </recommendedName>
</protein>
<dbReference type="InterPro" id="IPR036895">
    <property type="entry name" value="Uracil-DNA_glycosylase-like_sf"/>
</dbReference>
<dbReference type="RefSeq" id="WP_141349873.1">
    <property type="nucleotide sequence ID" value="NZ_BARA01000024.1"/>
</dbReference>
<evidence type="ECO:0008006" key="4">
    <source>
        <dbReference type="Google" id="ProtNLM"/>
    </source>
</evidence>
<feature type="region of interest" description="Disordered" evidence="1">
    <location>
        <begin position="1"/>
        <end position="24"/>
    </location>
</feature>
<evidence type="ECO:0000313" key="2">
    <source>
        <dbReference type="EMBL" id="GLQ83604.1"/>
    </source>
</evidence>
<organism evidence="2 3">
    <name type="scientific">Gluconobacter sphaericus NBRC 12467</name>
    <dbReference type="NCBI Taxonomy" id="1307951"/>
    <lineage>
        <taxon>Bacteria</taxon>
        <taxon>Pseudomonadati</taxon>
        <taxon>Pseudomonadota</taxon>
        <taxon>Alphaproteobacteria</taxon>
        <taxon>Acetobacterales</taxon>
        <taxon>Acetobacteraceae</taxon>
        <taxon>Gluconobacter</taxon>
    </lineage>
</organism>
<dbReference type="AlphaFoldDB" id="A0AA37WAF7"/>
<feature type="compositionally biased region" description="Low complexity" evidence="1">
    <location>
        <begin position="1"/>
        <end position="10"/>
    </location>
</feature>
<evidence type="ECO:0000313" key="3">
    <source>
        <dbReference type="Proteomes" id="UP001156708"/>
    </source>
</evidence>
<dbReference type="Gene3D" id="3.40.470.10">
    <property type="entry name" value="Uracil-DNA glycosylase-like domain"/>
    <property type="match status" value="1"/>
</dbReference>
<keyword evidence="3" id="KW-1185">Reference proteome</keyword>
<dbReference type="EMBL" id="BSNZ01000003">
    <property type="protein sequence ID" value="GLQ83604.1"/>
    <property type="molecule type" value="Genomic_DNA"/>
</dbReference>
<name>A0AA37WAF7_9PROT</name>
<evidence type="ECO:0000256" key="1">
    <source>
        <dbReference type="SAM" id="MobiDB-lite"/>
    </source>
</evidence>
<accession>A0AA37WAF7</accession>
<proteinExistence type="predicted"/>